<dbReference type="STRING" id="7209.A0A1I7VXQ7"/>
<dbReference type="WBParaSite" id="EN70_7443">
    <property type="protein sequence ID" value="EN70_7443"/>
    <property type="gene ID" value="EN70_7443"/>
</dbReference>
<dbReference type="Pfam" id="PF00621">
    <property type="entry name" value="RhoGEF"/>
    <property type="match status" value="1"/>
</dbReference>
<dbReference type="PROSITE" id="PS50010">
    <property type="entry name" value="DH_2"/>
    <property type="match status" value="1"/>
</dbReference>
<reference evidence="2" key="1">
    <citation type="submission" date="2012-04" db="EMBL/GenBank/DDBJ databases">
        <title>The Genome Sequence of Loa loa.</title>
        <authorList>
            <consortium name="The Broad Institute Genome Sequencing Platform"/>
            <consortium name="Broad Institute Genome Sequencing Center for Infectious Disease"/>
            <person name="Nutman T.B."/>
            <person name="Fink D.L."/>
            <person name="Russ C."/>
            <person name="Young S."/>
            <person name="Zeng Q."/>
            <person name="Gargeya S."/>
            <person name="Alvarado L."/>
            <person name="Berlin A."/>
            <person name="Chapman S.B."/>
            <person name="Chen Z."/>
            <person name="Freedman E."/>
            <person name="Gellesch M."/>
            <person name="Goldberg J."/>
            <person name="Griggs A."/>
            <person name="Gujja S."/>
            <person name="Heilman E.R."/>
            <person name="Heiman D."/>
            <person name="Howarth C."/>
            <person name="Mehta T."/>
            <person name="Neiman D."/>
            <person name="Pearson M."/>
            <person name="Roberts A."/>
            <person name="Saif S."/>
            <person name="Shea T."/>
            <person name="Shenoy N."/>
            <person name="Sisk P."/>
            <person name="Stolte C."/>
            <person name="Sykes S."/>
            <person name="White J."/>
            <person name="Yandava C."/>
            <person name="Haas B."/>
            <person name="Henn M.R."/>
            <person name="Nusbaum C."/>
            <person name="Birren B."/>
        </authorList>
    </citation>
    <scope>NUCLEOTIDE SEQUENCE [LARGE SCALE GENOMIC DNA]</scope>
</reference>
<dbReference type="AlphaFoldDB" id="A0A1I7VXQ7"/>
<dbReference type="GO" id="GO:0031267">
    <property type="term" value="F:small GTPase binding"/>
    <property type="evidence" value="ECO:0007669"/>
    <property type="project" value="TreeGrafter"/>
</dbReference>
<dbReference type="PANTHER" id="PTHR45924">
    <property type="entry name" value="FI17866P1"/>
    <property type="match status" value="1"/>
</dbReference>
<dbReference type="PANTHER" id="PTHR45924:SF2">
    <property type="entry name" value="FI17866P1"/>
    <property type="match status" value="1"/>
</dbReference>
<sequence>MAIALDNPRRSYHQISSPLGTNINITSTTATTTATTTNITTTNTTATTTATTTTTTTTTTNTTITTTAISADQHCRNGASIGADDDPETVQRLSFVSSSTGYSSARSSLRSSEISDDTVHPLNVSAGKKLLTQESSLSEVRRLKLFNSGTVTQLDRIAMELLETERSYVNDLNDIIQGYLNFLVDHREEFEMTVDDISNTFGCIERIFLFNKKLYHDLDAAQLSVVSCCGAVALWFDFMQWHEFGLAVLMMTMRLGRSYVSRDDAQIVYNCMQLKHRLLLGKVEMSYQIILL</sequence>
<feature type="domain" description="DH" evidence="1">
    <location>
        <begin position="153"/>
        <end position="215"/>
    </location>
</feature>
<name>A0A1I7VXQ7_LOALO</name>
<organism evidence="2 3">
    <name type="scientific">Loa loa</name>
    <name type="common">Eye worm</name>
    <name type="synonym">Filaria loa</name>
    <dbReference type="NCBI Taxonomy" id="7209"/>
    <lineage>
        <taxon>Eukaryota</taxon>
        <taxon>Metazoa</taxon>
        <taxon>Ecdysozoa</taxon>
        <taxon>Nematoda</taxon>
        <taxon>Chromadorea</taxon>
        <taxon>Rhabditida</taxon>
        <taxon>Spirurina</taxon>
        <taxon>Spiruromorpha</taxon>
        <taxon>Filarioidea</taxon>
        <taxon>Onchocercidae</taxon>
        <taxon>Loa</taxon>
    </lineage>
</organism>
<evidence type="ECO:0000259" key="1">
    <source>
        <dbReference type="PROSITE" id="PS50010"/>
    </source>
</evidence>
<protein>
    <submittedName>
        <fullName evidence="3">DH domain-containing protein</fullName>
    </submittedName>
</protein>
<dbReference type="GO" id="GO:0005085">
    <property type="term" value="F:guanyl-nucleotide exchange factor activity"/>
    <property type="evidence" value="ECO:0007669"/>
    <property type="project" value="InterPro"/>
</dbReference>
<dbReference type="Proteomes" id="UP000095285">
    <property type="component" value="Unassembled WGS sequence"/>
</dbReference>
<keyword evidence="2" id="KW-1185">Reference proteome</keyword>
<dbReference type="SUPFAM" id="SSF48065">
    <property type="entry name" value="DBL homology domain (DH-domain)"/>
    <property type="match status" value="1"/>
</dbReference>
<dbReference type="InterPro" id="IPR035899">
    <property type="entry name" value="DBL_dom_sf"/>
</dbReference>
<dbReference type="InterPro" id="IPR000219">
    <property type="entry name" value="DH_dom"/>
</dbReference>
<evidence type="ECO:0000313" key="2">
    <source>
        <dbReference type="Proteomes" id="UP000095285"/>
    </source>
</evidence>
<accession>A0A1I7VXQ7</accession>
<dbReference type="Gene3D" id="1.20.900.10">
    <property type="entry name" value="Dbl homology (DH) domain"/>
    <property type="match status" value="1"/>
</dbReference>
<proteinExistence type="predicted"/>
<evidence type="ECO:0000313" key="3">
    <source>
        <dbReference type="WBParaSite" id="EN70_7443"/>
    </source>
</evidence>
<reference evidence="3" key="2">
    <citation type="submission" date="2016-11" db="UniProtKB">
        <authorList>
            <consortium name="WormBaseParasite"/>
        </authorList>
    </citation>
    <scope>IDENTIFICATION</scope>
</reference>